<sequence length="201" mass="23099">MNLSCQSIKNDVKEILMKEKGSKFIGFAFSVENEDEINAKLLELKEIYPDATHHCYAYRLGFDGEIYRANDDGEPSGSAGIPIYNQIRSAELTYTLVVIIRYFGGTKLGVGGLIQAYKKAAELTLAEAEKISFIQKEKYFIRFEYAQQNEVQKILESLNAEITQQNFIDLVEFHFEVPKNKELMQRNAFEEIQHLIDLKKI</sequence>
<dbReference type="Pfam" id="PF01205">
    <property type="entry name" value="Impact_N"/>
    <property type="match status" value="1"/>
</dbReference>
<dbReference type="InterPro" id="IPR020568">
    <property type="entry name" value="Ribosomal_Su5_D2-typ_SF"/>
</dbReference>
<dbReference type="Gene3D" id="3.30.70.240">
    <property type="match status" value="1"/>
</dbReference>
<dbReference type="GO" id="GO:0006446">
    <property type="term" value="P:regulation of translational initiation"/>
    <property type="evidence" value="ECO:0007669"/>
    <property type="project" value="TreeGrafter"/>
</dbReference>
<evidence type="ECO:0000313" key="5">
    <source>
        <dbReference type="Proteomes" id="UP000262142"/>
    </source>
</evidence>
<evidence type="ECO:0000313" key="4">
    <source>
        <dbReference type="EMBL" id="SZD72942.1"/>
    </source>
</evidence>
<keyword evidence="5" id="KW-1185">Reference proteome</keyword>
<accession>A0A383TZ50</accession>
<feature type="domain" description="Impact N-terminal" evidence="2">
    <location>
        <begin position="20"/>
        <end position="124"/>
    </location>
</feature>
<dbReference type="InterPro" id="IPR015269">
    <property type="entry name" value="UPF0029_Impact_C"/>
</dbReference>
<dbReference type="PANTHER" id="PTHR16301">
    <property type="entry name" value="IMPACT-RELATED"/>
    <property type="match status" value="1"/>
</dbReference>
<dbReference type="OrthoDB" id="9813771at2"/>
<dbReference type="RefSeq" id="WP_119058025.1">
    <property type="nucleotide sequence ID" value="NZ_UNSC01000004.1"/>
</dbReference>
<evidence type="ECO:0000256" key="1">
    <source>
        <dbReference type="ARBA" id="ARBA00007665"/>
    </source>
</evidence>
<dbReference type="InterPro" id="IPR001498">
    <property type="entry name" value="Impact_N"/>
</dbReference>
<dbReference type="Gene3D" id="3.30.230.30">
    <property type="entry name" value="Impact, N-terminal domain"/>
    <property type="match status" value="1"/>
</dbReference>
<evidence type="ECO:0000259" key="3">
    <source>
        <dbReference type="Pfam" id="PF09186"/>
    </source>
</evidence>
<dbReference type="InterPro" id="IPR035647">
    <property type="entry name" value="EFG_III/V"/>
</dbReference>
<comment type="similarity">
    <text evidence="1">Belongs to the IMPACT family.</text>
</comment>
<protein>
    <submittedName>
        <fullName evidence="4">IMPACT family member yigZ</fullName>
    </submittedName>
</protein>
<dbReference type="SUPFAM" id="SSF54211">
    <property type="entry name" value="Ribosomal protein S5 domain 2-like"/>
    <property type="match status" value="1"/>
</dbReference>
<dbReference type="Proteomes" id="UP000262142">
    <property type="component" value="Unassembled WGS sequence"/>
</dbReference>
<dbReference type="PANTHER" id="PTHR16301:SF20">
    <property type="entry name" value="IMPACT FAMILY MEMBER YIGZ"/>
    <property type="match status" value="1"/>
</dbReference>
<name>A0A383TZ50_9FLAO</name>
<dbReference type="SUPFAM" id="SSF54980">
    <property type="entry name" value="EF-G C-terminal domain-like"/>
    <property type="match status" value="1"/>
</dbReference>
<feature type="domain" description="UPF0029" evidence="3">
    <location>
        <begin position="141"/>
        <end position="181"/>
    </location>
</feature>
<dbReference type="GO" id="GO:0005737">
    <property type="term" value="C:cytoplasm"/>
    <property type="evidence" value="ECO:0007669"/>
    <property type="project" value="TreeGrafter"/>
</dbReference>
<dbReference type="Pfam" id="PF09186">
    <property type="entry name" value="DUF1949"/>
    <property type="match status" value="1"/>
</dbReference>
<dbReference type="EMBL" id="UNSC01000004">
    <property type="protein sequence ID" value="SZD72942.1"/>
    <property type="molecule type" value="Genomic_DNA"/>
</dbReference>
<dbReference type="InterPro" id="IPR036956">
    <property type="entry name" value="Impact_N_sf"/>
</dbReference>
<dbReference type="InterPro" id="IPR023582">
    <property type="entry name" value="Impact"/>
</dbReference>
<organism evidence="4 5">
    <name type="scientific">Candidatus Ornithobacterium hominis</name>
    <dbReference type="NCBI Taxonomy" id="2497989"/>
    <lineage>
        <taxon>Bacteria</taxon>
        <taxon>Pseudomonadati</taxon>
        <taxon>Bacteroidota</taxon>
        <taxon>Flavobacteriia</taxon>
        <taxon>Flavobacteriales</taxon>
        <taxon>Weeksellaceae</taxon>
        <taxon>Ornithobacterium</taxon>
    </lineage>
</organism>
<gene>
    <name evidence="4" type="primary">yigZ</name>
    <name evidence="4" type="ORF">SAMEA104719789_01057</name>
</gene>
<evidence type="ECO:0000259" key="2">
    <source>
        <dbReference type="Pfam" id="PF01205"/>
    </source>
</evidence>
<dbReference type="AlphaFoldDB" id="A0A383TZ50"/>
<proteinExistence type="inferred from homology"/>
<reference evidence="4 5" key="1">
    <citation type="submission" date="2018-09" db="EMBL/GenBank/DDBJ databases">
        <authorList>
            <consortium name="Pathogen Informatics"/>
        </authorList>
    </citation>
    <scope>NUCLEOTIDE SEQUENCE [LARGE SCALE GENOMIC DNA]</scope>
    <source>
        <strain evidence="4 5">OH-22767</strain>
    </source>
</reference>